<dbReference type="CDD" id="cd05403">
    <property type="entry name" value="NT_KNTase_like"/>
    <property type="match status" value="1"/>
</dbReference>
<dbReference type="Proteomes" id="UP000051862">
    <property type="component" value="Unassembled WGS sequence"/>
</dbReference>
<dbReference type="GO" id="GO:0016779">
    <property type="term" value="F:nucleotidyltransferase activity"/>
    <property type="evidence" value="ECO:0007669"/>
    <property type="project" value="InterPro"/>
</dbReference>
<sequence length="101" mass="12003">MLEEIRETIAREVEKAGLALVEVILFGSRARGDFREDSDWDILVVIKERLDRRKYRELWRGIYESLDVPADILIVSEDEFERLKDMKGYIYYYAAREGIKV</sequence>
<dbReference type="InterPro" id="IPR052548">
    <property type="entry name" value="Type_VII_TA_antitoxin"/>
</dbReference>
<dbReference type="EMBL" id="FOIW01000001">
    <property type="protein sequence ID" value="SEV88467.1"/>
    <property type="molecule type" value="Genomic_DNA"/>
</dbReference>
<evidence type="ECO:0000313" key="4">
    <source>
        <dbReference type="EMBL" id="SEV88467.1"/>
    </source>
</evidence>
<dbReference type="Pfam" id="PF01909">
    <property type="entry name" value="NTP_transf_2"/>
    <property type="match status" value="1"/>
</dbReference>
<evidence type="ECO:0000313" key="3">
    <source>
        <dbReference type="EMBL" id="KQH82428.1"/>
    </source>
</evidence>
<dbReference type="InterPro" id="IPR002934">
    <property type="entry name" value="Polymerase_NTP_transf_dom"/>
</dbReference>
<evidence type="ECO:0000259" key="1">
    <source>
        <dbReference type="Pfam" id="PF01909"/>
    </source>
</evidence>
<dbReference type="EMBL" id="CP015105">
    <property type="protein sequence ID" value="ASJ12574.1"/>
    <property type="molecule type" value="Genomic_DNA"/>
</dbReference>
<reference evidence="3 5" key="1">
    <citation type="submission" date="2015-08" db="EMBL/GenBank/DDBJ databases">
        <title>Thermococcus thioreducens DSM 14981 genome sequencing.</title>
        <authorList>
            <person name="Hong S.-J."/>
            <person name="Kim M.-C."/>
            <person name="Shin J.-H."/>
        </authorList>
    </citation>
    <scope>NUCLEOTIDE SEQUENCE [LARGE SCALE GENOMIC DNA]</scope>
    <source>
        <strain evidence="3 5">DSM 14981</strain>
    </source>
</reference>
<reference evidence="4 6" key="3">
    <citation type="submission" date="2016-10" db="EMBL/GenBank/DDBJ databases">
        <authorList>
            <person name="de Groot N.N."/>
        </authorList>
    </citation>
    <scope>NUCLEOTIDE SEQUENCE [LARGE SCALE GENOMIC DNA]</scope>
    <source>
        <strain evidence="4 6">OGL-20</strain>
    </source>
</reference>
<evidence type="ECO:0000313" key="7">
    <source>
        <dbReference type="Proteomes" id="UP000250136"/>
    </source>
</evidence>
<keyword evidence="3" id="KW-0808">Transferase</keyword>
<protein>
    <submittedName>
        <fullName evidence="3 4">Nucleotidyltransferase</fullName>
    </submittedName>
</protein>
<evidence type="ECO:0000313" key="2">
    <source>
        <dbReference type="EMBL" id="ASJ12574.1"/>
    </source>
</evidence>
<organism evidence="3 5">
    <name type="scientific">Thermococcus thioreducens</name>
    <dbReference type="NCBI Taxonomy" id="277988"/>
    <lineage>
        <taxon>Archaea</taxon>
        <taxon>Methanobacteriati</taxon>
        <taxon>Methanobacteriota</taxon>
        <taxon>Thermococci</taxon>
        <taxon>Thermococcales</taxon>
        <taxon>Thermococcaceae</taxon>
        <taxon>Thermococcus</taxon>
    </lineage>
</organism>
<dbReference type="STRING" id="277988.SAMN05216170_0632"/>
<dbReference type="Proteomes" id="UP000250136">
    <property type="component" value="Chromosome"/>
</dbReference>
<dbReference type="PATRIC" id="fig|277988.4.peg.1185"/>
<evidence type="ECO:0000313" key="5">
    <source>
        <dbReference type="Proteomes" id="UP000051862"/>
    </source>
</evidence>
<dbReference type="PANTHER" id="PTHR33933:SF3">
    <property type="entry name" value="PROTEIN ADENYLYLTRANSFERASE MJ0604-RELATED"/>
    <property type="match status" value="1"/>
</dbReference>
<dbReference type="InterPro" id="IPR043519">
    <property type="entry name" value="NT_sf"/>
</dbReference>
<dbReference type="Gene3D" id="3.30.460.10">
    <property type="entry name" value="Beta Polymerase, domain 2"/>
    <property type="match status" value="1"/>
</dbReference>
<gene>
    <name evidence="2" type="ORF">A3L14_06595</name>
    <name evidence="3" type="ORF">AMR53_05645</name>
    <name evidence="4" type="ORF">SAMN05216170_0632</name>
</gene>
<proteinExistence type="predicted"/>
<dbReference type="KEGG" id="ttd:A3L14_06595"/>
<accession>A0A0Q2XMG2</accession>
<reference evidence="2 7" key="2">
    <citation type="submission" date="2016-04" db="EMBL/GenBank/DDBJ databases">
        <title>Complete genome sequence of Thermococcus thioreducens type strain OGL-20P.</title>
        <authorList>
            <person name="Oger P.M."/>
        </authorList>
    </citation>
    <scope>NUCLEOTIDE SEQUENCE [LARGE SCALE GENOMIC DNA]</scope>
    <source>
        <strain evidence="2 7">OGL-20P</strain>
    </source>
</reference>
<dbReference type="SUPFAM" id="SSF81301">
    <property type="entry name" value="Nucleotidyltransferase"/>
    <property type="match status" value="1"/>
</dbReference>
<feature type="domain" description="Polymerase nucleotidyl transferase" evidence="1">
    <location>
        <begin position="8"/>
        <end position="80"/>
    </location>
</feature>
<dbReference type="PANTHER" id="PTHR33933">
    <property type="entry name" value="NUCLEOTIDYLTRANSFERASE"/>
    <property type="match status" value="1"/>
</dbReference>
<evidence type="ECO:0000313" key="6">
    <source>
        <dbReference type="Proteomes" id="UP000182125"/>
    </source>
</evidence>
<dbReference type="EMBL" id="LIXN01000008">
    <property type="protein sequence ID" value="KQH82428.1"/>
    <property type="molecule type" value="Genomic_DNA"/>
</dbReference>
<dbReference type="Proteomes" id="UP000182125">
    <property type="component" value="Unassembled WGS sequence"/>
</dbReference>
<name>A0A0Q2XMG2_9EURY</name>
<dbReference type="OrthoDB" id="9287at2157"/>
<dbReference type="GeneID" id="33334076"/>
<dbReference type="AlphaFoldDB" id="A0A0Q2XMG2"/>
<dbReference type="RefSeq" id="WP_055429323.1">
    <property type="nucleotide sequence ID" value="NZ_CP015105.1"/>
</dbReference>
<keyword evidence="7" id="KW-1185">Reference proteome</keyword>